<protein>
    <submittedName>
        <fullName evidence="2">Uncharacterized protein</fullName>
    </submittedName>
</protein>
<evidence type="ECO:0000313" key="3">
    <source>
        <dbReference type="Proteomes" id="UP000324222"/>
    </source>
</evidence>
<dbReference type="AlphaFoldDB" id="A0A5B7HKF8"/>
<reference evidence="2 3" key="1">
    <citation type="submission" date="2019-05" db="EMBL/GenBank/DDBJ databases">
        <title>Another draft genome of Portunus trituberculatus and its Hox gene families provides insights of decapod evolution.</title>
        <authorList>
            <person name="Jeong J.-H."/>
            <person name="Song I."/>
            <person name="Kim S."/>
            <person name="Choi T."/>
            <person name="Kim D."/>
            <person name="Ryu S."/>
            <person name="Kim W."/>
        </authorList>
    </citation>
    <scope>NUCLEOTIDE SEQUENCE [LARGE SCALE GENOMIC DNA]</scope>
    <source>
        <tissue evidence="2">Muscle</tissue>
    </source>
</reference>
<comment type="caution">
    <text evidence="2">The sequence shown here is derived from an EMBL/GenBank/DDBJ whole genome shotgun (WGS) entry which is preliminary data.</text>
</comment>
<evidence type="ECO:0000313" key="2">
    <source>
        <dbReference type="EMBL" id="MPC70065.1"/>
    </source>
</evidence>
<name>A0A5B7HKF8_PORTR</name>
<feature type="compositionally biased region" description="Polar residues" evidence="1">
    <location>
        <begin position="42"/>
        <end position="78"/>
    </location>
</feature>
<evidence type="ECO:0000256" key="1">
    <source>
        <dbReference type="SAM" id="MobiDB-lite"/>
    </source>
</evidence>
<dbReference type="Proteomes" id="UP000324222">
    <property type="component" value="Unassembled WGS sequence"/>
</dbReference>
<keyword evidence="3" id="KW-1185">Reference proteome</keyword>
<accession>A0A5B7HKF8</accession>
<organism evidence="2 3">
    <name type="scientific">Portunus trituberculatus</name>
    <name type="common">Swimming crab</name>
    <name type="synonym">Neptunus trituberculatus</name>
    <dbReference type="NCBI Taxonomy" id="210409"/>
    <lineage>
        <taxon>Eukaryota</taxon>
        <taxon>Metazoa</taxon>
        <taxon>Ecdysozoa</taxon>
        <taxon>Arthropoda</taxon>
        <taxon>Crustacea</taxon>
        <taxon>Multicrustacea</taxon>
        <taxon>Malacostraca</taxon>
        <taxon>Eumalacostraca</taxon>
        <taxon>Eucarida</taxon>
        <taxon>Decapoda</taxon>
        <taxon>Pleocyemata</taxon>
        <taxon>Brachyura</taxon>
        <taxon>Eubrachyura</taxon>
        <taxon>Portunoidea</taxon>
        <taxon>Portunidae</taxon>
        <taxon>Portuninae</taxon>
        <taxon>Portunus</taxon>
    </lineage>
</organism>
<dbReference type="EMBL" id="VSRR010030470">
    <property type="protein sequence ID" value="MPC70065.1"/>
    <property type="molecule type" value="Genomic_DNA"/>
</dbReference>
<gene>
    <name evidence="2" type="ORF">E2C01_064302</name>
</gene>
<sequence>MSIAMMVKPMTDKSDNSTLKLLAMTPSEISSPPNPSPPTLSRGTNHHSIFTASTHKPQLNTTVPLSPTSPCFPSTQGSQSLCMEKQTRLFSLI</sequence>
<proteinExistence type="predicted"/>
<feature type="region of interest" description="Disordered" evidence="1">
    <location>
        <begin position="25"/>
        <end position="78"/>
    </location>
</feature>